<comment type="caution">
    <text evidence="2">The sequence shown here is derived from an EMBL/GenBank/DDBJ whole genome shotgun (WGS) entry which is preliminary data.</text>
</comment>
<keyword evidence="3" id="KW-1185">Reference proteome</keyword>
<name>A0A4Q1BUI0_TREME</name>
<evidence type="ECO:0000313" key="2">
    <source>
        <dbReference type="EMBL" id="RXK41725.1"/>
    </source>
</evidence>
<organism evidence="2 3">
    <name type="scientific">Tremella mesenterica</name>
    <name type="common">Jelly fungus</name>
    <dbReference type="NCBI Taxonomy" id="5217"/>
    <lineage>
        <taxon>Eukaryota</taxon>
        <taxon>Fungi</taxon>
        <taxon>Dikarya</taxon>
        <taxon>Basidiomycota</taxon>
        <taxon>Agaricomycotina</taxon>
        <taxon>Tremellomycetes</taxon>
        <taxon>Tremellales</taxon>
        <taxon>Tremellaceae</taxon>
        <taxon>Tremella</taxon>
    </lineage>
</organism>
<evidence type="ECO:0000256" key="1">
    <source>
        <dbReference type="SAM" id="MobiDB-lite"/>
    </source>
</evidence>
<protein>
    <submittedName>
        <fullName evidence="2">Uncharacterized protein</fullName>
    </submittedName>
</protein>
<evidence type="ECO:0000313" key="3">
    <source>
        <dbReference type="Proteomes" id="UP000289152"/>
    </source>
</evidence>
<reference evidence="2 3" key="1">
    <citation type="submission" date="2016-06" db="EMBL/GenBank/DDBJ databases">
        <title>Evolution of pathogenesis and genome organization in the Tremellales.</title>
        <authorList>
            <person name="Cuomo C."/>
            <person name="Litvintseva A."/>
            <person name="Heitman J."/>
            <person name="Chen Y."/>
            <person name="Sun S."/>
            <person name="Springer D."/>
            <person name="Dromer F."/>
            <person name="Young S."/>
            <person name="Zeng Q."/>
            <person name="Chapman S."/>
            <person name="Gujja S."/>
            <person name="Saif S."/>
            <person name="Birren B."/>
        </authorList>
    </citation>
    <scope>NUCLEOTIDE SEQUENCE [LARGE SCALE GENOMIC DNA]</scope>
    <source>
        <strain evidence="2 3">ATCC 28783</strain>
    </source>
</reference>
<dbReference type="Proteomes" id="UP000289152">
    <property type="component" value="Unassembled WGS sequence"/>
</dbReference>
<dbReference type="AlphaFoldDB" id="A0A4Q1BUI0"/>
<sequence length="159" mass="17372">MLTSEDPRLLTPEFLKADWSNDQDDSGYGSGVVTPKASPSTTIAPDLSTIGSILNREGNENEASSHVGESNALQRMTSRDGQTDDGSSYDSILKWFRDVTAVSSIHDSKDDSEKRTRGTSVELPPLKWHVKQGSLLGNVEINKALTLALREVDQWGIPE</sequence>
<feature type="region of interest" description="Disordered" evidence="1">
    <location>
        <begin position="1"/>
        <end position="87"/>
    </location>
</feature>
<gene>
    <name evidence="2" type="ORF">M231_00960</name>
</gene>
<dbReference type="EMBL" id="SDIL01000006">
    <property type="protein sequence ID" value="RXK41725.1"/>
    <property type="molecule type" value="Genomic_DNA"/>
</dbReference>
<proteinExistence type="predicted"/>
<dbReference type="InParanoid" id="A0A4Q1BUI0"/>
<feature type="compositionally biased region" description="Polar residues" evidence="1">
    <location>
        <begin position="61"/>
        <end position="76"/>
    </location>
</feature>
<accession>A0A4Q1BUI0</accession>